<feature type="region of interest" description="Disordered" evidence="1">
    <location>
        <begin position="1"/>
        <end position="87"/>
    </location>
</feature>
<comment type="caution">
    <text evidence="2">The sequence shown here is derived from an EMBL/GenBank/DDBJ whole genome shotgun (WGS) entry which is preliminary data.</text>
</comment>
<sequence>MPRTCGQRTAAGRPAAGPPPTEAGGGGSRARGRCGQAGVRHRATFPPRRPERRAAISGTVAAEQLNQKEGDTVGARGRFWWPSTSST</sequence>
<keyword evidence="3" id="KW-1185">Reference proteome</keyword>
<reference evidence="3" key="1">
    <citation type="journal article" date="2019" name="Nat. Commun.">
        <title>The genome of broomcorn millet.</title>
        <authorList>
            <person name="Zou C."/>
            <person name="Miki D."/>
            <person name="Li D."/>
            <person name="Tang Q."/>
            <person name="Xiao L."/>
            <person name="Rajput S."/>
            <person name="Deng P."/>
            <person name="Jia W."/>
            <person name="Huang R."/>
            <person name="Zhang M."/>
            <person name="Sun Y."/>
            <person name="Hu J."/>
            <person name="Fu X."/>
            <person name="Schnable P.S."/>
            <person name="Li F."/>
            <person name="Zhang H."/>
            <person name="Feng B."/>
            <person name="Zhu X."/>
            <person name="Liu R."/>
            <person name="Schnable J.C."/>
            <person name="Zhu J.-K."/>
            <person name="Zhang H."/>
        </authorList>
    </citation>
    <scope>NUCLEOTIDE SEQUENCE [LARGE SCALE GENOMIC DNA]</scope>
</reference>
<accession>A0A3L6RTZ6</accession>
<gene>
    <name evidence="2" type="ORF">C2845_PM11G20830</name>
</gene>
<evidence type="ECO:0000256" key="1">
    <source>
        <dbReference type="SAM" id="MobiDB-lite"/>
    </source>
</evidence>
<name>A0A3L6RTZ6_PANMI</name>
<evidence type="ECO:0000313" key="3">
    <source>
        <dbReference type="Proteomes" id="UP000275267"/>
    </source>
</evidence>
<dbReference type="Proteomes" id="UP000275267">
    <property type="component" value="Unassembled WGS sequence"/>
</dbReference>
<dbReference type="AlphaFoldDB" id="A0A3L6RTZ6"/>
<proteinExistence type="predicted"/>
<evidence type="ECO:0000313" key="2">
    <source>
        <dbReference type="EMBL" id="RLN09206.1"/>
    </source>
</evidence>
<dbReference type="EMBL" id="PQIB02000007">
    <property type="protein sequence ID" value="RLN09206.1"/>
    <property type="molecule type" value="Genomic_DNA"/>
</dbReference>
<protein>
    <submittedName>
        <fullName evidence="2">Uncharacterized protein</fullName>
    </submittedName>
</protein>
<organism evidence="2 3">
    <name type="scientific">Panicum miliaceum</name>
    <name type="common">Proso millet</name>
    <name type="synonym">Broomcorn millet</name>
    <dbReference type="NCBI Taxonomy" id="4540"/>
    <lineage>
        <taxon>Eukaryota</taxon>
        <taxon>Viridiplantae</taxon>
        <taxon>Streptophyta</taxon>
        <taxon>Embryophyta</taxon>
        <taxon>Tracheophyta</taxon>
        <taxon>Spermatophyta</taxon>
        <taxon>Magnoliopsida</taxon>
        <taxon>Liliopsida</taxon>
        <taxon>Poales</taxon>
        <taxon>Poaceae</taxon>
        <taxon>PACMAD clade</taxon>
        <taxon>Panicoideae</taxon>
        <taxon>Panicodae</taxon>
        <taxon>Paniceae</taxon>
        <taxon>Panicinae</taxon>
        <taxon>Panicum</taxon>
        <taxon>Panicum sect. Panicum</taxon>
    </lineage>
</organism>